<evidence type="ECO:0008006" key="3">
    <source>
        <dbReference type="Google" id="ProtNLM"/>
    </source>
</evidence>
<organism evidence="1 2">
    <name type="scientific">Dyella solisilvae</name>
    <dbReference type="NCBI Taxonomy" id="1920168"/>
    <lineage>
        <taxon>Bacteria</taxon>
        <taxon>Pseudomonadati</taxon>
        <taxon>Pseudomonadota</taxon>
        <taxon>Gammaproteobacteria</taxon>
        <taxon>Lysobacterales</taxon>
        <taxon>Rhodanobacteraceae</taxon>
        <taxon>Dyella</taxon>
    </lineage>
</organism>
<dbReference type="AlphaFoldDB" id="A0A370KBW5"/>
<comment type="caution">
    <text evidence="1">The sequence shown here is derived from an EMBL/GenBank/DDBJ whole genome shotgun (WGS) entry which is preliminary data.</text>
</comment>
<dbReference type="Proteomes" id="UP000254711">
    <property type="component" value="Unassembled WGS sequence"/>
</dbReference>
<reference evidence="1 2" key="1">
    <citation type="submission" date="2018-07" db="EMBL/GenBank/DDBJ databases">
        <title>Dyella solisilvae sp. nov., isolated from the pine and broad-leaved mixed forest soil.</title>
        <authorList>
            <person name="Gao Z."/>
            <person name="Qiu L."/>
        </authorList>
    </citation>
    <scope>NUCLEOTIDE SEQUENCE [LARGE SCALE GENOMIC DNA]</scope>
    <source>
        <strain evidence="1 2">DHG54</strain>
    </source>
</reference>
<dbReference type="EMBL" id="QQSY01000001">
    <property type="protein sequence ID" value="RDJ00145.1"/>
    <property type="molecule type" value="Genomic_DNA"/>
</dbReference>
<protein>
    <recommendedName>
        <fullName evidence="3">Lipoprotein</fullName>
    </recommendedName>
</protein>
<name>A0A370KBW5_9GAMM</name>
<keyword evidence="2" id="KW-1185">Reference proteome</keyword>
<evidence type="ECO:0000313" key="1">
    <source>
        <dbReference type="EMBL" id="RDJ00145.1"/>
    </source>
</evidence>
<dbReference type="OrthoDB" id="6595001at2"/>
<accession>A0A370KBW5</accession>
<gene>
    <name evidence="1" type="ORF">DVT68_04835</name>
</gene>
<sequence>MRAKCTVWLVILIAGCSSTGGITTRKPTFQATTSKLDETYASCVLVHWKKLSPDAHMLEFANGFEVVVPRGATGTEELLMVRSRANGADVTLYEWIEVLALRGYRESAHDCL</sequence>
<proteinExistence type="predicted"/>
<evidence type="ECO:0000313" key="2">
    <source>
        <dbReference type="Proteomes" id="UP000254711"/>
    </source>
</evidence>
<dbReference type="PROSITE" id="PS51257">
    <property type="entry name" value="PROKAR_LIPOPROTEIN"/>
    <property type="match status" value="1"/>
</dbReference>
<dbReference type="RefSeq" id="WP_114823870.1">
    <property type="nucleotide sequence ID" value="NZ_QQSY01000001.1"/>
</dbReference>